<sequence length="163" mass="18401">MLTEMENEPVTEQTELPPTIIVVHPKEKRSKCSVEPLRGRDGIIFWKFPKRGPEPLTGYVRLGIDGPELSEADADSGLLLLDGTWRLAEKMEQDYSEIPVRSLGAWETAYPRKSKLFEDPSEGLATIEALFAAYAQMGRNTDGLLDSYRWGDEFLRLNSAKLK</sequence>
<dbReference type="EMBL" id="CP036267">
    <property type="protein sequence ID" value="QDT35255.1"/>
    <property type="molecule type" value="Genomic_DNA"/>
</dbReference>
<organism evidence="1 2">
    <name type="scientific">Thalassoglobus polymorphus</name>
    <dbReference type="NCBI Taxonomy" id="2527994"/>
    <lineage>
        <taxon>Bacteria</taxon>
        <taxon>Pseudomonadati</taxon>
        <taxon>Planctomycetota</taxon>
        <taxon>Planctomycetia</taxon>
        <taxon>Planctomycetales</taxon>
        <taxon>Planctomycetaceae</taxon>
        <taxon>Thalassoglobus</taxon>
    </lineage>
</organism>
<name>A0A517QUG5_9PLAN</name>
<protein>
    <recommendedName>
        <fullName evidence="3">16S/18S rRNA aminocarboxypropyltransferase Tsr3 C-terminal domain-containing protein</fullName>
    </recommendedName>
</protein>
<accession>A0A517QUG5</accession>
<reference evidence="1 2" key="1">
    <citation type="submission" date="2019-02" db="EMBL/GenBank/DDBJ databases">
        <title>Deep-cultivation of Planctomycetes and their phenomic and genomic characterization uncovers novel biology.</title>
        <authorList>
            <person name="Wiegand S."/>
            <person name="Jogler M."/>
            <person name="Boedeker C."/>
            <person name="Pinto D."/>
            <person name="Vollmers J."/>
            <person name="Rivas-Marin E."/>
            <person name="Kohn T."/>
            <person name="Peeters S.H."/>
            <person name="Heuer A."/>
            <person name="Rast P."/>
            <person name="Oberbeckmann S."/>
            <person name="Bunk B."/>
            <person name="Jeske O."/>
            <person name="Meyerdierks A."/>
            <person name="Storesund J.E."/>
            <person name="Kallscheuer N."/>
            <person name="Luecker S."/>
            <person name="Lage O.M."/>
            <person name="Pohl T."/>
            <person name="Merkel B.J."/>
            <person name="Hornburger P."/>
            <person name="Mueller R.-W."/>
            <person name="Bruemmer F."/>
            <person name="Labrenz M."/>
            <person name="Spormann A.M."/>
            <person name="Op den Camp H."/>
            <person name="Overmann J."/>
            <person name="Amann R."/>
            <person name="Jetten M.S.M."/>
            <person name="Mascher T."/>
            <person name="Medema M.H."/>
            <person name="Devos D.P."/>
            <person name="Kaster A.-K."/>
            <person name="Ovreas L."/>
            <person name="Rohde M."/>
            <person name="Galperin M.Y."/>
            <person name="Jogler C."/>
        </authorList>
    </citation>
    <scope>NUCLEOTIDE SEQUENCE [LARGE SCALE GENOMIC DNA]</scope>
    <source>
        <strain evidence="1 2">Mal48</strain>
    </source>
</reference>
<keyword evidence="2" id="KW-1185">Reference proteome</keyword>
<evidence type="ECO:0008006" key="3">
    <source>
        <dbReference type="Google" id="ProtNLM"/>
    </source>
</evidence>
<dbReference type="AlphaFoldDB" id="A0A517QUG5"/>
<evidence type="ECO:0000313" key="2">
    <source>
        <dbReference type="Proteomes" id="UP000315724"/>
    </source>
</evidence>
<evidence type="ECO:0000313" key="1">
    <source>
        <dbReference type="EMBL" id="QDT35255.1"/>
    </source>
</evidence>
<dbReference type="Proteomes" id="UP000315724">
    <property type="component" value="Chromosome"/>
</dbReference>
<gene>
    <name evidence="1" type="ORF">Mal48_45310</name>
</gene>
<dbReference type="RefSeq" id="WP_231739765.1">
    <property type="nucleotide sequence ID" value="NZ_CP036267.1"/>
</dbReference>
<dbReference type="KEGG" id="tpol:Mal48_45310"/>
<proteinExistence type="predicted"/>